<dbReference type="Gene3D" id="3.30.565.10">
    <property type="entry name" value="Histidine kinase-like ATPase, C-terminal domain"/>
    <property type="match status" value="1"/>
</dbReference>
<dbReference type="PANTHER" id="PTHR24421">
    <property type="entry name" value="NITRATE/NITRITE SENSOR PROTEIN NARX-RELATED"/>
    <property type="match status" value="1"/>
</dbReference>
<name>A0A1C4VQF3_MICVI</name>
<sequence>MSAVLDVRIRWRKAATALAGTALFAFGLAELYVPLAGYVEGEGPDLAALPAGWLAVLTVLLVGYGLAVAGCTSYPRTAAILAGACFTAQSFTPVLPEWPVVPLVALLAAAFGCVAVGGRAAPTVAAVAYFVSLGIENAMAGDSDWVFILFVGLAVLGPGYAVRMRRAQGARLVALAAEREAAARTDERLRVARELHDIVSHGVSVMVLQAGAAQAVLDSDAGQAHASLDAVQDVGREVVTELRRLLVILRGTEAAPEGLPSLRRIDPLTAGVRLAGGQVDVTVTGDLAAVPAAADVSGYRILQESLTNAARHAPGATVRVSIEVTGDALRLHVVDDGTGSARRSAGTGHGLTGIRERVELFGGTVSAGPRAQGGFEVRVELPFDADASAAGLIPTGVTG</sequence>
<keyword evidence="4" id="KW-0808">Transferase</keyword>
<evidence type="ECO:0000256" key="7">
    <source>
        <dbReference type="ARBA" id="ARBA00022840"/>
    </source>
</evidence>
<evidence type="ECO:0000313" key="11">
    <source>
        <dbReference type="EMBL" id="SCE86183.1"/>
    </source>
</evidence>
<evidence type="ECO:0000256" key="3">
    <source>
        <dbReference type="ARBA" id="ARBA00022553"/>
    </source>
</evidence>
<proteinExistence type="predicted"/>
<dbReference type="PROSITE" id="PS50109">
    <property type="entry name" value="HIS_KIN"/>
    <property type="match status" value="1"/>
</dbReference>
<evidence type="ECO:0000256" key="6">
    <source>
        <dbReference type="ARBA" id="ARBA00022777"/>
    </source>
</evidence>
<organism evidence="11 12">
    <name type="scientific">Micromonospora viridifaciens</name>
    <dbReference type="NCBI Taxonomy" id="1881"/>
    <lineage>
        <taxon>Bacteria</taxon>
        <taxon>Bacillati</taxon>
        <taxon>Actinomycetota</taxon>
        <taxon>Actinomycetes</taxon>
        <taxon>Micromonosporales</taxon>
        <taxon>Micromonosporaceae</taxon>
        <taxon>Micromonospora</taxon>
    </lineage>
</organism>
<protein>
    <recommendedName>
        <fullName evidence="2">histidine kinase</fullName>
        <ecNumber evidence="2">2.7.13.3</ecNumber>
    </recommendedName>
</protein>
<dbReference type="GO" id="GO:0016020">
    <property type="term" value="C:membrane"/>
    <property type="evidence" value="ECO:0007669"/>
    <property type="project" value="InterPro"/>
</dbReference>
<dbReference type="InterPro" id="IPR050482">
    <property type="entry name" value="Sensor_HK_TwoCompSys"/>
</dbReference>
<feature type="domain" description="Histidine kinase" evidence="10">
    <location>
        <begin position="300"/>
        <end position="385"/>
    </location>
</feature>
<dbReference type="InterPro" id="IPR005467">
    <property type="entry name" value="His_kinase_dom"/>
</dbReference>
<keyword evidence="3" id="KW-0597">Phosphoprotein</keyword>
<dbReference type="InterPro" id="IPR003594">
    <property type="entry name" value="HATPase_dom"/>
</dbReference>
<dbReference type="AlphaFoldDB" id="A0A1C4VQF3"/>
<evidence type="ECO:0000256" key="8">
    <source>
        <dbReference type="ARBA" id="ARBA00023012"/>
    </source>
</evidence>
<reference evidence="12" key="1">
    <citation type="submission" date="2016-06" db="EMBL/GenBank/DDBJ databases">
        <authorList>
            <person name="Varghese N."/>
            <person name="Submissions Spin"/>
        </authorList>
    </citation>
    <scope>NUCLEOTIDE SEQUENCE [LARGE SCALE GENOMIC DNA]</scope>
    <source>
        <strain evidence="12">DSM 43909</strain>
    </source>
</reference>
<evidence type="ECO:0000256" key="9">
    <source>
        <dbReference type="SAM" id="Phobius"/>
    </source>
</evidence>
<dbReference type="Proteomes" id="UP000198242">
    <property type="component" value="Chromosome I"/>
</dbReference>
<keyword evidence="7" id="KW-0067">ATP-binding</keyword>
<dbReference type="PANTHER" id="PTHR24421:SF10">
    <property type="entry name" value="NITRATE_NITRITE SENSOR PROTEIN NARQ"/>
    <property type="match status" value="1"/>
</dbReference>
<keyword evidence="9" id="KW-0812">Transmembrane</keyword>
<accession>A0A1C4VQF3</accession>
<dbReference type="Gene3D" id="1.20.5.1930">
    <property type="match status" value="1"/>
</dbReference>
<keyword evidence="9" id="KW-0472">Membrane</keyword>
<keyword evidence="12" id="KW-1185">Reference proteome</keyword>
<dbReference type="GO" id="GO:0046983">
    <property type="term" value="F:protein dimerization activity"/>
    <property type="evidence" value="ECO:0007669"/>
    <property type="project" value="InterPro"/>
</dbReference>
<dbReference type="Pfam" id="PF07730">
    <property type="entry name" value="HisKA_3"/>
    <property type="match status" value="1"/>
</dbReference>
<evidence type="ECO:0000256" key="4">
    <source>
        <dbReference type="ARBA" id="ARBA00022679"/>
    </source>
</evidence>
<dbReference type="EC" id="2.7.13.3" evidence="2"/>
<keyword evidence="6 11" id="KW-0418">Kinase</keyword>
<evidence type="ECO:0000256" key="2">
    <source>
        <dbReference type="ARBA" id="ARBA00012438"/>
    </source>
</evidence>
<evidence type="ECO:0000256" key="1">
    <source>
        <dbReference type="ARBA" id="ARBA00000085"/>
    </source>
</evidence>
<dbReference type="SUPFAM" id="SSF55874">
    <property type="entry name" value="ATPase domain of HSP90 chaperone/DNA topoisomerase II/histidine kinase"/>
    <property type="match status" value="1"/>
</dbReference>
<keyword evidence="8" id="KW-0902">Two-component regulatory system</keyword>
<dbReference type="InterPro" id="IPR036890">
    <property type="entry name" value="HATPase_C_sf"/>
</dbReference>
<evidence type="ECO:0000256" key="5">
    <source>
        <dbReference type="ARBA" id="ARBA00022741"/>
    </source>
</evidence>
<dbReference type="GO" id="GO:0000155">
    <property type="term" value="F:phosphorelay sensor kinase activity"/>
    <property type="evidence" value="ECO:0007669"/>
    <property type="project" value="InterPro"/>
</dbReference>
<feature type="transmembrane region" description="Helical" evidence="9">
    <location>
        <begin position="74"/>
        <end position="92"/>
    </location>
</feature>
<dbReference type="GO" id="GO:0005524">
    <property type="term" value="F:ATP binding"/>
    <property type="evidence" value="ECO:0007669"/>
    <property type="project" value="UniProtKB-KW"/>
</dbReference>
<feature type="transmembrane region" description="Helical" evidence="9">
    <location>
        <begin position="47"/>
        <end position="67"/>
    </location>
</feature>
<feature type="transmembrane region" description="Helical" evidence="9">
    <location>
        <begin position="145"/>
        <end position="162"/>
    </location>
</feature>
<dbReference type="OrthoDB" id="227596at2"/>
<dbReference type="Pfam" id="PF02518">
    <property type="entry name" value="HATPase_c"/>
    <property type="match status" value="1"/>
</dbReference>
<evidence type="ECO:0000259" key="10">
    <source>
        <dbReference type="PROSITE" id="PS50109"/>
    </source>
</evidence>
<dbReference type="InterPro" id="IPR011712">
    <property type="entry name" value="Sig_transdc_His_kin_sub3_dim/P"/>
</dbReference>
<dbReference type="EMBL" id="LT607411">
    <property type="protein sequence ID" value="SCE86183.1"/>
    <property type="molecule type" value="Genomic_DNA"/>
</dbReference>
<dbReference type="RefSeq" id="WP_089005720.1">
    <property type="nucleotide sequence ID" value="NZ_LT607411.1"/>
</dbReference>
<evidence type="ECO:0000313" key="12">
    <source>
        <dbReference type="Proteomes" id="UP000198242"/>
    </source>
</evidence>
<keyword evidence="5" id="KW-0547">Nucleotide-binding</keyword>
<keyword evidence="9" id="KW-1133">Transmembrane helix</keyword>
<dbReference type="SMART" id="SM00387">
    <property type="entry name" value="HATPase_c"/>
    <property type="match status" value="1"/>
</dbReference>
<dbReference type="CDD" id="cd16917">
    <property type="entry name" value="HATPase_UhpB-NarQ-NarX-like"/>
    <property type="match status" value="1"/>
</dbReference>
<comment type="catalytic activity">
    <reaction evidence="1">
        <text>ATP + protein L-histidine = ADP + protein N-phospho-L-histidine.</text>
        <dbReference type="EC" id="2.7.13.3"/>
    </reaction>
</comment>
<gene>
    <name evidence="11" type="ORF">GA0074695_1684</name>
</gene>